<organism evidence="2 3">
    <name type="scientific">Clitoria ternatea</name>
    <name type="common">Butterfly pea</name>
    <dbReference type="NCBI Taxonomy" id="43366"/>
    <lineage>
        <taxon>Eukaryota</taxon>
        <taxon>Viridiplantae</taxon>
        <taxon>Streptophyta</taxon>
        <taxon>Embryophyta</taxon>
        <taxon>Tracheophyta</taxon>
        <taxon>Spermatophyta</taxon>
        <taxon>Magnoliopsida</taxon>
        <taxon>eudicotyledons</taxon>
        <taxon>Gunneridae</taxon>
        <taxon>Pentapetalae</taxon>
        <taxon>rosids</taxon>
        <taxon>fabids</taxon>
        <taxon>Fabales</taxon>
        <taxon>Fabaceae</taxon>
        <taxon>Papilionoideae</taxon>
        <taxon>50 kb inversion clade</taxon>
        <taxon>NPAAA clade</taxon>
        <taxon>indigoferoid/millettioid clade</taxon>
        <taxon>Phaseoleae</taxon>
        <taxon>Clitoria</taxon>
    </lineage>
</organism>
<protein>
    <submittedName>
        <fullName evidence="2">Uncharacterized protein</fullName>
    </submittedName>
</protein>
<gene>
    <name evidence="2" type="ORF">RJT34_17614</name>
</gene>
<comment type="caution">
    <text evidence="2">The sequence shown here is derived from an EMBL/GenBank/DDBJ whole genome shotgun (WGS) entry which is preliminary data.</text>
</comment>
<feature type="signal peptide" evidence="1">
    <location>
        <begin position="1"/>
        <end position="19"/>
    </location>
</feature>
<dbReference type="EMBL" id="JAYKXN010000004">
    <property type="protein sequence ID" value="KAK7294720.1"/>
    <property type="molecule type" value="Genomic_DNA"/>
</dbReference>
<keyword evidence="3" id="KW-1185">Reference proteome</keyword>
<accession>A0AAN9J9A0</accession>
<sequence length="99" mass="11087">MFHLWTSSIAFCLVVFALAWNQIAERGKERLLLAVENESHGVAANPFVVAITYVNKSKRTVHLETERYAAFNDLVKGKPLKPLAGSFLPLSVTKEVEEE</sequence>
<keyword evidence="1" id="KW-0732">Signal</keyword>
<reference evidence="2 3" key="1">
    <citation type="submission" date="2024-01" db="EMBL/GenBank/DDBJ databases">
        <title>The genomes of 5 underutilized Papilionoideae crops provide insights into root nodulation and disease resistance.</title>
        <authorList>
            <person name="Yuan L."/>
        </authorList>
    </citation>
    <scope>NUCLEOTIDE SEQUENCE [LARGE SCALE GENOMIC DNA]</scope>
    <source>
        <strain evidence="2">LY-2023</strain>
        <tissue evidence="2">Leaf</tissue>
    </source>
</reference>
<proteinExistence type="predicted"/>
<dbReference type="Proteomes" id="UP001359559">
    <property type="component" value="Unassembled WGS sequence"/>
</dbReference>
<name>A0AAN9J9A0_CLITE</name>
<evidence type="ECO:0000313" key="3">
    <source>
        <dbReference type="Proteomes" id="UP001359559"/>
    </source>
</evidence>
<evidence type="ECO:0000313" key="2">
    <source>
        <dbReference type="EMBL" id="KAK7294720.1"/>
    </source>
</evidence>
<dbReference type="AlphaFoldDB" id="A0AAN9J9A0"/>
<evidence type="ECO:0000256" key="1">
    <source>
        <dbReference type="SAM" id="SignalP"/>
    </source>
</evidence>
<feature type="chain" id="PRO_5042850352" evidence="1">
    <location>
        <begin position="20"/>
        <end position="99"/>
    </location>
</feature>